<keyword evidence="1 3" id="KW-0489">Methyltransferase</keyword>
<dbReference type="GO" id="GO:0003886">
    <property type="term" value="F:DNA (cytosine-5-)-methyltransferase activity"/>
    <property type="evidence" value="ECO:0007669"/>
    <property type="project" value="UniProtKB-EC"/>
</dbReference>
<sequence>MHFNVHEVSEYGIPQHRKRFTLIANKVTGKELEPEKKQGKRLTVRDVLGEKNGFQKIEAGHKDNSAFMHTAAGLEEINIKRLKLTEKNGGTRLVYADNLELAPECHQNNKRSFKDTYGRMWWDKPSPTITTKFLVFQTVDLLTPKKIGQFH</sequence>
<accession>A0A5J4QD62</accession>
<evidence type="ECO:0000313" key="3">
    <source>
        <dbReference type="EMBL" id="KAA6319617.1"/>
    </source>
</evidence>
<gene>
    <name evidence="3" type="ORF">EZS27_030509</name>
</gene>
<evidence type="ECO:0000256" key="1">
    <source>
        <dbReference type="ARBA" id="ARBA00022603"/>
    </source>
</evidence>
<proteinExistence type="predicted"/>
<comment type="caution">
    <text evidence="3">The sequence shown here is derived from an EMBL/GenBank/DDBJ whole genome shotgun (WGS) entry which is preliminary data.</text>
</comment>
<dbReference type="SUPFAM" id="SSF53335">
    <property type="entry name" value="S-adenosyl-L-methionine-dependent methyltransferases"/>
    <property type="match status" value="1"/>
</dbReference>
<protein>
    <submittedName>
        <fullName evidence="3">Putative BsuMI modification methylase subunit YdiO</fullName>
        <ecNumber evidence="3">2.1.1.37</ecNumber>
    </submittedName>
</protein>
<keyword evidence="2 3" id="KW-0808">Transferase</keyword>
<dbReference type="Gene3D" id="3.40.50.150">
    <property type="entry name" value="Vaccinia Virus protein VP39"/>
    <property type="match status" value="1"/>
</dbReference>
<dbReference type="AlphaFoldDB" id="A0A5J4QD62"/>
<organism evidence="3">
    <name type="scientific">termite gut metagenome</name>
    <dbReference type="NCBI Taxonomy" id="433724"/>
    <lineage>
        <taxon>unclassified sequences</taxon>
        <taxon>metagenomes</taxon>
        <taxon>organismal metagenomes</taxon>
    </lineage>
</organism>
<dbReference type="EMBL" id="SNRY01003824">
    <property type="protein sequence ID" value="KAA6319617.1"/>
    <property type="molecule type" value="Genomic_DNA"/>
</dbReference>
<reference evidence="3" key="1">
    <citation type="submission" date="2019-03" db="EMBL/GenBank/DDBJ databases">
        <title>Single cell metagenomics reveals metabolic interactions within the superorganism composed of flagellate Streblomastix strix and complex community of Bacteroidetes bacteria on its surface.</title>
        <authorList>
            <person name="Treitli S.C."/>
            <person name="Kolisko M."/>
            <person name="Husnik F."/>
            <person name="Keeling P."/>
            <person name="Hampl V."/>
        </authorList>
    </citation>
    <scope>NUCLEOTIDE SEQUENCE</scope>
    <source>
        <strain evidence="3">STM</strain>
    </source>
</reference>
<dbReference type="EC" id="2.1.1.37" evidence="3"/>
<dbReference type="Pfam" id="PF00145">
    <property type="entry name" value="DNA_methylase"/>
    <property type="match status" value="1"/>
</dbReference>
<name>A0A5J4QD62_9ZZZZ</name>
<dbReference type="InterPro" id="IPR029063">
    <property type="entry name" value="SAM-dependent_MTases_sf"/>
</dbReference>
<evidence type="ECO:0000256" key="2">
    <source>
        <dbReference type="ARBA" id="ARBA00022679"/>
    </source>
</evidence>
<dbReference type="InterPro" id="IPR001525">
    <property type="entry name" value="C5_MeTfrase"/>
</dbReference>
<dbReference type="Gene3D" id="3.90.120.10">
    <property type="entry name" value="DNA Methylase, subunit A, domain 2"/>
    <property type="match status" value="1"/>
</dbReference>
<dbReference type="GO" id="GO:0032259">
    <property type="term" value="P:methylation"/>
    <property type="evidence" value="ECO:0007669"/>
    <property type="project" value="UniProtKB-KW"/>
</dbReference>